<keyword evidence="2" id="KW-0732">Signal</keyword>
<dbReference type="Gene3D" id="3.40.190.10">
    <property type="entry name" value="Periplasmic binding protein-like II"/>
    <property type="match status" value="1"/>
</dbReference>
<sequence>MRNTYTLRVLSVFLSITLLMSLFSACGAETKTPKDDEPATTAATEENIPESSDDYIITSWEDEDGGIYIGNIDPETGEIVSKNYYGHTDYPEDMYESPEDMQAKYPGKKVLVWASGDFLAGSSAIIPIDEINSYLDSLGKDYVICYSPMSMFYIQFPGNNTIQNNTETMLMDKLASGEQVDIITTGLLTYLEYENRTAAGVYEHLIQNNILEPLDSYFDGNETAKEFYDSLPEKFWNSFRRNGSIYQIGSGYCFSSTSDVTRIRGNKDEYMISERLMNEYGWDIEKPIEEQLDIVNEIIKSEPLFGGISNFTTAYIYYFNGIHGVAYDSEEDKAVKLTESDEYIDYVRRLYTLKDAGVLNNGERSNSFIQLYLLDLFASEKFESILFNAAATEAGTETYINVTNDEGYIINESSGGAGIYTGSNYKEEAFDFIILA</sequence>
<reference evidence="3" key="1">
    <citation type="submission" date="2020-10" db="EMBL/GenBank/DDBJ databases">
        <authorList>
            <person name="Gilroy R."/>
        </authorList>
    </citation>
    <scope>NUCLEOTIDE SEQUENCE</scope>
    <source>
        <strain evidence="3">CHK157-1446</strain>
    </source>
</reference>
<dbReference type="SUPFAM" id="SSF53850">
    <property type="entry name" value="Periplasmic binding protein-like II"/>
    <property type="match status" value="1"/>
</dbReference>
<feature type="region of interest" description="Disordered" evidence="1">
    <location>
        <begin position="29"/>
        <end position="48"/>
    </location>
</feature>
<accession>A0A9D1JIG2</accession>
<evidence type="ECO:0000313" key="3">
    <source>
        <dbReference type="EMBL" id="HIS24705.1"/>
    </source>
</evidence>
<dbReference type="EMBL" id="DVIR01000042">
    <property type="protein sequence ID" value="HIS24705.1"/>
    <property type="molecule type" value="Genomic_DNA"/>
</dbReference>
<comment type="caution">
    <text evidence="3">The sequence shown here is derived from an EMBL/GenBank/DDBJ whole genome shotgun (WGS) entry which is preliminary data.</text>
</comment>
<organism evidence="3 4">
    <name type="scientific">Candidatus Faeciplasma gallinarum</name>
    <dbReference type="NCBI Taxonomy" id="2840799"/>
    <lineage>
        <taxon>Bacteria</taxon>
        <taxon>Bacillati</taxon>
        <taxon>Bacillota</taxon>
        <taxon>Clostridia</taxon>
        <taxon>Eubacteriales</taxon>
        <taxon>Oscillospiraceae</taxon>
        <taxon>Oscillospiraceae incertae sedis</taxon>
        <taxon>Candidatus Faeciplasma</taxon>
    </lineage>
</organism>
<protein>
    <recommendedName>
        <fullName evidence="5">ABC transporter substrate-binding protein</fullName>
    </recommendedName>
</protein>
<proteinExistence type="predicted"/>
<feature type="non-terminal residue" evidence="3">
    <location>
        <position position="436"/>
    </location>
</feature>
<evidence type="ECO:0008006" key="5">
    <source>
        <dbReference type="Google" id="ProtNLM"/>
    </source>
</evidence>
<evidence type="ECO:0000256" key="1">
    <source>
        <dbReference type="SAM" id="MobiDB-lite"/>
    </source>
</evidence>
<name>A0A9D1JIG2_9FIRM</name>
<evidence type="ECO:0000313" key="4">
    <source>
        <dbReference type="Proteomes" id="UP000823982"/>
    </source>
</evidence>
<dbReference type="PROSITE" id="PS51257">
    <property type="entry name" value="PROKAR_LIPOPROTEIN"/>
    <property type="match status" value="1"/>
</dbReference>
<dbReference type="Proteomes" id="UP000823982">
    <property type="component" value="Unassembled WGS sequence"/>
</dbReference>
<dbReference type="AlphaFoldDB" id="A0A9D1JIG2"/>
<gene>
    <name evidence="3" type="ORF">IAD01_04795</name>
</gene>
<feature type="signal peptide" evidence="2">
    <location>
        <begin position="1"/>
        <end position="27"/>
    </location>
</feature>
<reference evidence="3" key="2">
    <citation type="journal article" date="2021" name="PeerJ">
        <title>Extensive microbial diversity within the chicken gut microbiome revealed by metagenomics and culture.</title>
        <authorList>
            <person name="Gilroy R."/>
            <person name="Ravi A."/>
            <person name="Getino M."/>
            <person name="Pursley I."/>
            <person name="Horton D.L."/>
            <person name="Alikhan N.F."/>
            <person name="Baker D."/>
            <person name="Gharbi K."/>
            <person name="Hall N."/>
            <person name="Watson M."/>
            <person name="Adriaenssens E.M."/>
            <person name="Foster-Nyarko E."/>
            <person name="Jarju S."/>
            <person name="Secka A."/>
            <person name="Antonio M."/>
            <person name="Oren A."/>
            <person name="Chaudhuri R.R."/>
            <person name="La Ragione R."/>
            <person name="Hildebrand F."/>
            <person name="Pallen M.J."/>
        </authorList>
    </citation>
    <scope>NUCLEOTIDE SEQUENCE</scope>
    <source>
        <strain evidence="3">CHK157-1446</strain>
    </source>
</reference>
<evidence type="ECO:0000256" key="2">
    <source>
        <dbReference type="SAM" id="SignalP"/>
    </source>
</evidence>
<feature type="chain" id="PRO_5039140220" description="ABC transporter substrate-binding protein" evidence="2">
    <location>
        <begin position="28"/>
        <end position="436"/>
    </location>
</feature>